<dbReference type="GO" id="GO:0043138">
    <property type="term" value="F:3'-5' DNA helicase activity"/>
    <property type="evidence" value="ECO:0007669"/>
    <property type="project" value="UniProtKB-EC"/>
</dbReference>
<dbReference type="InterPro" id="IPR027417">
    <property type="entry name" value="P-loop_NTPase"/>
</dbReference>
<dbReference type="GO" id="GO:0000725">
    <property type="term" value="P:recombinational repair"/>
    <property type="evidence" value="ECO:0007669"/>
    <property type="project" value="TreeGrafter"/>
</dbReference>
<gene>
    <name evidence="8" type="ORF">BK665_08410</name>
</gene>
<evidence type="ECO:0000256" key="2">
    <source>
        <dbReference type="ARBA" id="ARBA00022801"/>
    </source>
</evidence>
<dbReference type="Pfam" id="PF00580">
    <property type="entry name" value="UvrD-helicase"/>
    <property type="match status" value="2"/>
</dbReference>
<dbReference type="GO" id="GO:0016887">
    <property type="term" value="F:ATP hydrolysis activity"/>
    <property type="evidence" value="ECO:0007669"/>
    <property type="project" value="RHEA"/>
</dbReference>
<dbReference type="InterPro" id="IPR000212">
    <property type="entry name" value="DNA_helicase_UvrD/REP"/>
</dbReference>
<evidence type="ECO:0000256" key="4">
    <source>
        <dbReference type="ARBA" id="ARBA00022840"/>
    </source>
</evidence>
<keyword evidence="2 6" id="KW-0378">Hydrolase</keyword>
<dbReference type="Gene3D" id="3.40.50.300">
    <property type="entry name" value="P-loop containing nucleotide triphosphate hydrolases"/>
    <property type="match status" value="2"/>
</dbReference>
<proteinExistence type="predicted"/>
<evidence type="ECO:0000313" key="9">
    <source>
        <dbReference type="Proteomes" id="UP000283627"/>
    </source>
</evidence>
<evidence type="ECO:0000256" key="1">
    <source>
        <dbReference type="ARBA" id="ARBA00022741"/>
    </source>
</evidence>
<feature type="binding site" evidence="6">
    <location>
        <begin position="2"/>
        <end position="9"/>
    </location>
    <ligand>
        <name>ATP</name>
        <dbReference type="ChEBI" id="CHEBI:30616"/>
    </ligand>
</feature>
<keyword evidence="4 6" id="KW-0067">ATP-binding</keyword>
<dbReference type="SUPFAM" id="SSF52540">
    <property type="entry name" value="P-loop containing nucleoside triphosphate hydrolases"/>
    <property type="match status" value="1"/>
</dbReference>
<dbReference type="InterPro" id="IPR014016">
    <property type="entry name" value="UvrD-like_ATP-bd"/>
</dbReference>
<dbReference type="EMBL" id="MOBP01000005">
    <property type="protein sequence ID" value="RON56137.1"/>
    <property type="molecule type" value="Genomic_DNA"/>
</dbReference>
<dbReference type="Proteomes" id="UP000283627">
    <property type="component" value="Unassembled WGS sequence"/>
</dbReference>
<accession>A0A423KP74</accession>
<evidence type="ECO:0000256" key="5">
    <source>
        <dbReference type="ARBA" id="ARBA00034923"/>
    </source>
</evidence>
<dbReference type="PROSITE" id="PS51198">
    <property type="entry name" value="UVRD_HELICASE_ATP_BIND"/>
    <property type="match status" value="1"/>
</dbReference>
<comment type="caution">
    <text evidence="8">The sequence shown here is derived from an EMBL/GenBank/DDBJ whole genome shotgun (WGS) entry which is preliminary data.</text>
</comment>
<dbReference type="GO" id="GO:0003677">
    <property type="term" value="F:DNA binding"/>
    <property type="evidence" value="ECO:0007669"/>
    <property type="project" value="InterPro"/>
</dbReference>
<keyword evidence="3 6" id="KW-0347">Helicase</keyword>
<dbReference type="PANTHER" id="PTHR11070">
    <property type="entry name" value="UVRD / RECB / PCRA DNA HELICASE FAMILY MEMBER"/>
    <property type="match status" value="1"/>
</dbReference>
<evidence type="ECO:0000256" key="3">
    <source>
        <dbReference type="ARBA" id="ARBA00022806"/>
    </source>
</evidence>
<evidence type="ECO:0000313" key="8">
    <source>
        <dbReference type="EMBL" id="RON56137.1"/>
    </source>
</evidence>
<name>A0A423KP74_9PSED</name>
<dbReference type="AlphaFoldDB" id="A0A423KP74"/>
<evidence type="ECO:0000259" key="7">
    <source>
        <dbReference type="PROSITE" id="PS51198"/>
    </source>
</evidence>
<dbReference type="GO" id="GO:0005524">
    <property type="term" value="F:ATP binding"/>
    <property type="evidence" value="ECO:0007669"/>
    <property type="project" value="UniProtKB-UniRule"/>
</dbReference>
<feature type="domain" description="UvrD-like helicase ATP-binding" evidence="7">
    <location>
        <begin position="1"/>
        <end position="218"/>
    </location>
</feature>
<organism evidence="8 9">
    <name type="scientific">Pseudomonas frederiksbergensis</name>
    <dbReference type="NCBI Taxonomy" id="104087"/>
    <lineage>
        <taxon>Bacteria</taxon>
        <taxon>Pseudomonadati</taxon>
        <taxon>Pseudomonadota</taxon>
        <taxon>Gammaproteobacteria</taxon>
        <taxon>Pseudomonadales</taxon>
        <taxon>Pseudomonadaceae</taxon>
        <taxon>Pseudomonas</taxon>
    </lineage>
</organism>
<dbReference type="PANTHER" id="PTHR11070:SF2">
    <property type="entry name" value="ATP-DEPENDENT DNA HELICASE SRS2"/>
    <property type="match status" value="1"/>
</dbReference>
<keyword evidence="1 6" id="KW-0547">Nucleotide-binding</keyword>
<reference evidence="8 9" key="1">
    <citation type="submission" date="2016-10" db="EMBL/GenBank/DDBJ databases">
        <title>Comparative genome analysis of multiple Pseudomonas spp. focuses on biocontrol and plant growth promoting traits.</title>
        <authorList>
            <person name="Tao X.-Y."/>
            <person name="Taylor C.G."/>
        </authorList>
    </citation>
    <scope>NUCLEOTIDE SEQUENCE [LARGE SCALE GENOMIC DNA]</scope>
    <source>
        <strain evidence="8 9">39A2</strain>
    </source>
</reference>
<protein>
    <recommendedName>
        <fullName evidence="5">DNA 3'-5' helicase II</fullName>
    </recommendedName>
</protein>
<sequence length="549" mass="60928">MGGPGAGKTHVALVKARDEIRSGILKPGQKILFLSFARPTVARIIEKASELISREDLKQLEVSTYHGFAWSILRSHAYLLNGRPTLQLLPPPEAAAHLTDIDKAHHEAEKRRLFVQEGRLHFDLFASLASELLSRSNRLGAIFSDTYPIIIFDEFQDTNSDEWALIKQLGKRSRLTALADPEQRIYEFRGADPRRLGDFLEIFGAVQFDFAGENHRSSGTDIANYGNDLLTGANKGKNYQQVKIVRYGFMYGKSLHFSAKAAVYSALDRLKKVPGKSIAVLVPSKRLMLEFSDYLSSSADGLPELHHDVAMDAEPPALAAGVIATLLEGGKAGDMASRMLAALHTHIRGRRGGKPTPQTELDLAGALTGFLSSGKIRGTKRQLIVSEVQRISELRQELQLSGDPSEDWLQLRGWLESSTAEALRQVATDARYLRLFHRGSVLRTNLGALWRVQGGYTGAEEAVRSALMQEHFAAAQKDWRGIHLMTIHKSKGKEFDEVIIYDGLYQRIAKASQDPKTCSQDLLALRVGVTRAIRRTTVLTPKRDPCPFL</sequence>
<evidence type="ECO:0000256" key="6">
    <source>
        <dbReference type="PROSITE-ProRule" id="PRU00560"/>
    </source>
</evidence>